<evidence type="ECO:0000256" key="4">
    <source>
        <dbReference type="ARBA" id="ARBA00022452"/>
    </source>
</evidence>
<dbReference type="PANTHER" id="PTHR30026">
    <property type="entry name" value="OUTER MEMBRANE PROTEIN TOLC"/>
    <property type="match status" value="1"/>
</dbReference>
<dbReference type="eggNOG" id="COG1538">
    <property type="taxonomic scope" value="Bacteria"/>
</dbReference>
<dbReference type="EMBL" id="CP002159">
    <property type="protein sequence ID" value="ADL55455.1"/>
    <property type="molecule type" value="Genomic_DNA"/>
</dbReference>
<keyword evidence="5" id="KW-0812">Transmembrane</keyword>
<evidence type="ECO:0000313" key="9">
    <source>
        <dbReference type="EMBL" id="ADL55455.1"/>
    </source>
</evidence>
<keyword evidence="3" id="KW-0813">Transport</keyword>
<dbReference type="PANTHER" id="PTHR30026:SF20">
    <property type="entry name" value="OUTER MEMBRANE PROTEIN TOLC"/>
    <property type="match status" value="1"/>
</dbReference>
<dbReference type="InterPro" id="IPR051906">
    <property type="entry name" value="TolC-like"/>
</dbReference>
<evidence type="ECO:0000256" key="5">
    <source>
        <dbReference type="ARBA" id="ARBA00022692"/>
    </source>
</evidence>
<dbReference type="STRING" id="395494.Galf_1435"/>
<dbReference type="Pfam" id="PF02321">
    <property type="entry name" value="OEP"/>
    <property type="match status" value="2"/>
</dbReference>
<comment type="subcellular location">
    <subcellularLocation>
        <location evidence="1">Cell outer membrane</location>
    </subcellularLocation>
</comment>
<keyword evidence="8" id="KW-0732">Signal</keyword>
<dbReference type="GO" id="GO:1990281">
    <property type="term" value="C:efflux pump complex"/>
    <property type="evidence" value="ECO:0007669"/>
    <property type="project" value="TreeGrafter"/>
</dbReference>
<keyword evidence="4" id="KW-1134">Transmembrane beta strand</keyword>
<dbReference type="Proteomes" id="UP000001235">
    <property type="component" value="Chromosome"/>
</dbReference>
<gene>
    <name evidence="9" type="ordered locus">Galf_1435</name>
</gene>
<feature type="signal peptide" evidence="8">
    <location>
        <begin position="1"/>
        <end position="25"/>
    </location>
</feature>
<dbReference type="NCBIfam" id="TIGR01844">
    <property type="entry name" value="type_I_sec_TolC"/>
    <property type="match status" value="1"/>
</dbReference>
<sequence>MIKCASRLLLQGFICAAALTNATHALTLNDAIEQALHNDPIYLAAEANLAVNRARSSQAFARLMPQLTASANTNANRRDYAMLNNRGNSIPERYNSHGVQVNLTQPLLHAEKYFALNQAVLLVNQADYQLLAAEQELLIRMIQAWLDIRQGRDAVFATDIKLAAAQKELDLSQRALEKGVMSRTELEAAQARRDQAQSEQVTAQTEYSFKLAVLEQIIGQEVLPADIPANTVLSEGYASLIPEQSSAELWISQAENGSPTILAASRALEVANEEVSKQRAGHLPTLDMVASYNNAVQGSGLTGGQAGFRNTINSLGLQLNVPLFSGGEQSAKVGEALAMRDKARYELEAARRNTHLKIKQAWLAWKSSYTRQQFGKQAVRSATIALKSAESQRAHGLKADLDVLQARQQRDEVIRDLNKAHNDLILNYLKLSAETGQLSKNEVSGVEHNAIGLPK</sequence>
<reference evidence="9 10" key="1">
    <citation type="submission" date="2010-08" db="EMBL/GenBank/DDBJ databases">
        <title>Complete sequence of Gallionella capsiferriformans ES-2.</title>
        <authorList>
            <consortium name="US DOE Joint Genome Institute"/>
            <person name="Lucas S."/>
            <person name="Copeland A."/>
            <person name="Lapidus A."/>
            <person name="Cheng J.-F."/>
            <person name="Bruce D."/>
            <person name="Goodwin L."/>
            <person name="Pitluck S."/>
            <person name="Chertkov O."/>
            <person name="Davenport K.W."/>
            <person name="Detter J.C."/>
            <person name="Han C."/>
            <person name="Tapia R."/>
            <person name="Land M."/>
            <person name="Hauser L."/>
            <person name="Chang Y.-J."/>
            <person name="Jeffries C."/>
            <person name="Kyrpides N."/>
            <person name="Ivanova N."/>
            <person name="Mikhailova N."/>
            <person name="Shelobolina E.S."/>
            <person name="Picardal F."/>
            <person name="Roden E."/>
            <person name="Emerson D."/>
            <person name="Woyke T."/>
        </authorList>
    </citation>
    <scope>NUCLEOTIDE SEQUENCE [LARGE SCALE GENOMIC DNA]</scope>
    <source>
        <strain evidence="9 10">ES-2</strain>
    </source>
</reference>
<dbReference type="AlphaFoldDB" id="D9SG08"/>
<proteinExistence type="inferred from homology"/>
<keyword evidence="6" id="KW-0472">Membrane</keyword>
<dbReference type="InterPro" id="IPR010130">
    <property type="entry name" value="T1SS_OMP_TolC"/>
</dbReference>
<evidence type="ECO:0000256" key="6">
    <source>
        <dbReference type="ARBA" id="ARBA00023136"/>
    </source>
</evidence>
<evidence type="ECO:0000256" key="1">
    <source>
        <dbReference type="ARBA" id="ARBA00004442"/>
    </source>
</evidence>
<accession>D9SG08</accession>
<evidence type="ECO:0000256" key="2">
    <source>
        <dbReference type="ARBA" id="ARBA00007613"/>
    </source>
</evidence>
<dbReference type="KEGG" id="gca:Galf_1435"/>
<evidence type="ECO:0000256" key="7">
    <source>
        <dbReference type="ARBA" id="ARBA00023237"/>
    </source>
</evidence>
<evidence type="ECO:0000256" key="3">
    <source>
        <dbReference type="ARBA" id="ARBA00022448"/>
    </source>
</evidence>
<dbReference type="GO" id="GO:0009279">
    <property type="term" value="C:cell outer membrane"/>
    <property type="evidence" value="ECO:0007669"/>
    <property type="project" value="UniProtKB-SubCell"/>
</dbReference>
<comment type="similarity">
    <text evidence="2">Belongs to the outer membrane factor (OMF) (TC 1.B.17) family.</text>
</comment>
<keyword evidence="10" id="KW-1185">Reference proteome</keyword>
<feature type="chain" id="PRO_5003128107" evidence="8">
    <location>
        <begin position="26"/>
        <end position="455"/>
    </location>
</feature>
<name>D9SG08_GALCS</name>
<evidence type="ECO:0000313" key="10">
    <source>
        <dbReference type="Proteomes" id="UP000001235"/>
    </source>
</evidence>
<keyword evidence="7" id="KW-0998">Cell outer membrane</keyword>
<dbReference type="SUPFAM" id="SSF56954">
    <property type="entry name" value="Outer membrane efflux proteins (OEP)"/>
    <property type="match status" value="1"/>
</dbReference>
<organism evidence="9 10">
    <name type="scientific">Gallionella capsiferriformans (strain ES-2)</name>
    <name type="common">Gallionella ferruginea capsiferriformans (strain ES-2)</name>
    <dbReference type="NCBI Taxonomy" id="395494"/>
    <lineage>
        <taxon>Bacteria</taxon>
        <taxon>Pseudomonadati</taxon>
        <taxon>Pseudomonadota</taxon>
        <taxon>Betaproteobacteria</taxon>
        <taxon>Nitrosomonadales</taxon>
        <taxon>Gallionellaceae</taxon>
        <taxon>Gallionella</taxon>
    </lineage>
</organism>
<protein>
    <submittedName>
        <fullName evidence="9">Type I secretion outer membrane protein, TolC family</fullName>
    </submittedName>
</protein>
<dbReference type="GO" id="GO:0015288">
    <property type="term" value="F:porin activity"/>
    <property type="evidence" value="ECO:0007669"/>
    <property type="project" value="TreeGrafter"/>
</dbReference>
<dbReference type="Gene3D" id="1.20.1600.10">
    <property type="entry name" value="Outer membrane efflux proteins (OEP)"/>
    <property type="match status" value="1"/>
</dbReference>
<dbReference type="HOGENOM" id="CLU_012817_0_2_4"/>
<dbReference type="InterPro" id="IPR003423">
    <property type="entry name" value="OMP_efflux"/>
</dbReference>
<evidence type="ECO:0000256" key="8">
    <source>
        <dbReference type="SAM" id="SignalP"/>
    </source>
</evidence>
<dbReference type="GO" id="GO:0015562">
    <property type="term" value="F:efflux transmembrane transporter activity"/>
    <property type="evidence" value="ECO:0007669"/>
    <property type="project" value="InterPro"/>
</dbReference>